<dbReference type="Proteomes" id="UP000588806">
    <property type="component" value="Unassembled WGS sequence"/>
</dbReference>
<organism evidence="4 5">
    <name type="scientific">Vreelandella azerica</name>
    <dbReference type="NCBI Taxonomy" id="2732867"/>
    <lineage>
        <taxon>Bacteria</taxon>
        <taxon>Pseudomonadati</taxon>
        <taxon>Pseudomonadota</taxon>
        <taxon>Gammaproteobacteria</taxon>
        <taxon>Oceanospirillales</taxon>
        <taxon>Halomonadaceae</taxon>
        <taxon>Vreelandella</taxon>
    </lineage>
</organism>
<feature type="domain" description="Outer membrane protein assembly factor BamE" evidence="3">
    <location>
        <begin position="29"/>
        <end position="99"/>
    </location>
</feature>
<keyword evidence="2" id="KW-0472">Membrane</keyword>
<evidence type="ECO:0000256" key="1">
    <source>
        <dbReference type="ARBA" id="ARBA00022729"/>
    </source>
</evidence>
<sequence>MSAGSTGQSAHNDDEPRFPDLDSTYLDTGDFIDPDAVLRISEGQHKDQVRRLLCHPHFSEGIFNVCEWDYAFNIYTGEGSAYITCQYKLRFDEGKWVTSSHWRDPQCPVLSAYAIIIGYKDVTQRGDTSCPSRYASSL</sequence>
<dbReference type="Gene3D" id="3.30.1450.10">
    <property type="match status" value="1"/>
</dbReference>
<evidence type="ECO:0000313" key="5">
    <source>
        <dbReference type="Proteomes" id="UP000588806"/>
    </source>
</evidence>
<accession>A0A7Y3TWR6</accession>
<reference evidence="4 5" key="1">
    <citation type="submission" date="2020-05" db="EMBL/GenBank/DDBJ databases">
        <authorList>
            <person name="Ruan W."/>
            <person name="Jeon C.O."/>
            <person name="Chun B.H."/>
        </authorList>
    </citation>
    <scope>NUCLEOTIDE SEQUENCE [LARGE SCALE GENOMIC DNA]</scope>
    <source>
        <strain evidence="4 5">TBZ9</strain>
    </source>
</reference>
<dbReference type="InterPro" id="IPR007450">
    <property type="entry name" value="BamE_dom"/>
</dbReference>
<comment type="caution">
    <text evidence="4">The sequence shown here is derived from an EMBL/GenBank/DDBJ whole genome shotgun (WGS) entry which is preliminary data.</text>
</comment>
<evidence type="ECO:0000259" key="3">
    <source>
        <dbReference type="Pfam" id="PF04355"/>
    </source>
</evidence>
<dbReference type="RefSeq" id="WP_171701814.1">
    <property type="nucleotide sequence ID" value="NZ_JABFHI010000002.1"/>
</dbReference>
<reference evidence="4 5" key="2">
    <citation type="submission" date="2020-06" db="EMBL/GenBank/DDBJ databases">
        <title>Halomonas songnenensis sp. nov., a moderately halophilic bacterium isolated from saline and alkaline soils.</title>
        <authorList>
            <person name="Jiang J."/>
            <person name="Pan Y."/>
        </authorList>
    </citation>
    <scope>NUCLEOTIDE SEQUENCE [LARGE SCALE GENOMIC DNA]</scope>
    <source>
        <strain evidence="4 5">TBZ9</strain>
    </source>
</reference>
<gene>
    <name evidence="4" type="ORF">HLB35_05485</name>
</gene>
<dbReference type="AlphaFoldDB" id="A0A7Y3TWR6"/>
<dbReference type="GO" id="GO:0019867">
    <property type="term" value="C:outer membrane"/>
    <property type="evidence" value="ECO:0007669"/>
    <property type="project" value="InterPro"/>
</dbReference>
<dbReference type="EMBL" id="JABFHI010000002">
    <property type="protein sequence ID" value="NOG31353.1"/>
    <property type="molecule type" value="Genomic_DNA"/>
</dbReference>
<dbReference type="InterPro" id="IPR037873">
    <property type="entry name" value="BamE-like"/>
</dbReference>
<proteinExistence type="predicted"/>
<keyword evidence="1" id="KW-0732">Signal</keyword>
<evidence type="ECO:0000256" key="2">
    <source>
        <dbReference type="ARBA" id="ARBA00023136"/>
    </source>
</evidence>
<protein>
    <submittedName>
        <fullName evidence="4">Outer membrane protein assembly factor BamE</fullName>
    </submittedName>
</protein>
<dbReference type="Pfam" id="PF04355">
    <property type="entry name" value="BamE"/>
    <property type="match status" value="1"/>
</dbReference>
<evidence type="ECO:0000313" key="4">
    <source>
        <dbReference type="EMBL" id="NOG31353.1"/>
    </source>
</evidence>
<keyword evidence="5" id="KW-1185">Reference proteome</keyword>
<name>A0A7Y3TWR6_9GAMM</name>